<protein>
    <recommendedName>
        <fullName evidence="4">Aldehyde dehydrogenase domain-containing protein</fullName>
    </recommendedName>
</protein>
<dbReference type="OrthoDB" id="440325at2759"/>
<evidence type="ECO:0000256" key="1">
    <source>
        <dbReference type="ARBA" id="ARBA00009986"/>
    </source>
</evidence>
<dbReference type="InterPro" id="IPR015590">
    <property type="entry name" value="Aldehyde_DH_dom"/>
</dbReference>
<evidence type="ECO:0000313" key="6">
    <source>
        <dbReference type="Proteomes" id="UP000559256"/>
    </source>
</evidence>
<gene>
    <name evidence="5" type="ORF">D9758_012452</name>
</gene>
<dbReference type="Pfam" id="PF00171">
    <property type="entry name" value="Aldedh"/>
    <property type="match status" value="2"/>
</dbReference>
<dbReference type="PANTHER" id="PTHR43570:SF16">
    <property type="entry name" value="ALDEHYDE DEHYDROGENASE TYPE III, ISOFORM Q"/>
    <property type="match status" value="1"/>
</dbReference>
<evidence type="ECO:0000256" key="3">
    <source>
        <dbReference type="SAM" id="MobiDB-lite"/>
    </source>
</evidence>
<keyword evidence="2" id="KW-0560">Oxidoreductase</keyword>
<dbReference type="Gene3D" id="3.40.605.10">
    <property type="entry name" value="Aldehyde Dehydrogenase, Chain A, domain 1"/>
    <property type="match status" value="1"/>
</dbReference>
<evidence type="ECO:0000313" key="5">
    <source>
        <dbReference type="EMBL" id="KAF5350382.1"/>
    </source>
</evidence>
<evidence type="ECO:0000256" key="2">
    <source>
        <dbReference type="ARBA" id="ARBA00023002"/>
    </source>
</evidence>
<dbReference type="Gene3D" id="3.40.309.10">
    <property type="entry name" value="Aldehyde Dehydrogenase, Chain A, domain 2"/>
    <property type="match status" value="1"/>
</dbReference>
<feature type="compositionally biased region" description="Polar residues" evidence="3">
    <location>
        <begin position="280"/>
        <end position="290"/>
    </location>
</feature>
<dbReference type="Proteomes" id="UP000559256">
    <property type="component" value="Unassembled WGS sequence"/>
</dbReference>
<comment type="caution">
    <text evidence="5">The sequence shown here is derived from an EMBL/GenBank/DDBJ whole genome shotgun (WGS) entry which is preliminary data.</text>
</comment>
<dbReference type="InterPro" id="IPR016161">
    <property type="entry name" value="Ald_DH/histidinol_DH"/>
</dbReference>
<accession>A0A8H5FVM3</accession>
<comment type="similarity">
    <text evidence="1">Belongs to the aldehyde dehydrogenase family.</text>
</comment>
<dbReference type="InterPro" id="IPR012394">
    <property type="entry name" value="Aldehyde_DH_NAD(P)"/>
</dbReference>
<dbReference type="EMBL" id="JAACJM010000074">
    <property type="protein sequence ID" value="KAF5350382.1"/>
    <property type="molecule type" value="Genomic_DNA"/>
</dbReference>
<dbReference type="PANTHER" id="PTHR43570">
    <property type="entry name" value="ALDEHYDE DEHYDROGENASE"/>
    <property type="match status" value="1"/>
</dbReference>
<dbReference type="AlphaFoldDB" id="A0A8H5FVM3"/>
<organism evidence="5 6">
    <name type="scientific">Tetrapyrgos nigripes</name>
    <dbReference type="NCBI Taxonomy" id="182062"/>
    <lineage>
        <taxon>Eukaryota</taxon>
        <taxon>Fungi</taxon>
        <taxon>Dikarya</taxon>
        <taxon>Basidiomycota</taxon>
        <taxon>Agaricomycotina</taxon>
        <taxon>Agaricomycetes</taxon>
        <taxon>Agaricomycetidae</taxon>
        <taxon>Agaricales</taxon>
        <taxon>Marasmiineae</taxon>
        <taxon>Marasmiaceae</taxon>
        <taxon>Tetrapyrgos</taxon>
    </lineage>
</organism>
<feature type="domain" description="Aldehyde dehydrogenase" evidence="4">
    <location>
        <begin position="141"/>
        <end position="270"/>
    </location>
</feature>
<reference evidence="5 6" key="1">
    <citation type="journal article" date="2020" name="ISME J.">
        <title>Uncovering the hidden diversity of litter-decomposition mechanisms in mushroom-forming fungi.</title>
        <authorList>
            <person name="Floudas D."/>
            <person name="Bentzer J."/>
            <person name="Ahren D."/>
            <person name="Johansson T."/>
            <person name="Persson P."/>
            <person name="Tunlid A."/>
        </authorList>
    </citation>
    <scope>NUCLEOTIDE SEQUENCE [LARGE SCALE GENOMIC DNA]</scope>
    <source>
        <strain evidence="5 6">CBS 291.85</strain>
    </source>
</reference>
<sequence length="454" mass="50674">MHLIPMELRETFNSRVTIPLQWRQHQSLQAARMLQENYEGFILKVGPQQSTGFEVYLAEINSFMECAVLTTAQQLPEWAKVENREDYIKKEHQMSWKLRVYSEPKGVGLCTWSLLTLTQPMELPTYPLPPTIPRSHHCRICCIIKPSEVPAHYANVLAELVPKYFNQSAFHMVLGAVSKTTQLLKLKWDHIFYTGNGTVTCIITVAARHLTPVTLKLAGKSPVIIGPNFNSPNTCGGDSLSGLLLVAKRIFWGKTSNAGQICVAPDYILLVTGNKGAGNVNGTENGSMNGHKTKEESEEGFKQASRESFLSDQPGPLSDSSPSYPKIINFTHFSCLSSLFSRSRGRIVCDGESNERTCRLEPTVLFDVVEDGSFMQGENFGPVLPVLEVVTVEDAIEFVRSEEGRWRASLCIVDDGEFKQKGLLADWMLFRCGSICSDELLEHANLHWRMASVG</sequence>
<name>A0A8H5FVM3_9AGAR</name>
<feature type="domain" description="Aldehyde dehydrogenase" evidence="4">
    <location>
        <begin position="345"/>
        <end position="399"/>
    </location>
</feature>
<keyword evidence="6" id="KW-1185">Reference proteome</keyword>
<dbReference type="GO" id="GO:0004029">
    <property type="term" value="F:aldehyde dehydrogenase (NAD+) activity"/>
    <property type="evidence" value="ECO:0007669"/>
    <property type="project" value="TreeGrafter"/>
</dbReference>
<dbReference type="SUPFAM" id="SSF53720">
    <property type="entry name" value="ALDH-like"/>
    <property type="match status" value="1"/>
</dbReference>
<evidence type="ECO:0000259" key="4">
    <source>
        <dbReference type="Pfam" id="PF00171"/>
    </source>
</evidence>
<dbReference type="GO" id="GO:0006081">
    <property type="term" value="P:aldehyde metabolic process"/>
    <property type="evidence" value="ECO:0007669"/>
    <property type="project" value="InterPro"/>
</dbReference>
<dbReference type="GO" id="GO:0005737">
    <property type="term" value="C:cytoplasm"/>
    <property type="evidence" value="ECO:0007669"/>
    <property type="project" value="TreeGrafter"/>
</dbReference>
<feature type="compositionally biased region" description="Basic and acidic residues" evidence="3">
    <location>
        <begin position="292"/>
        <end position="305"/>
    </location>
</feature>
<dbReference type="InterPro" id="IPR016162">
    <property type="entry name" value="Ald_DH_N"/>
</dbReference>
<proteinExistence type="inferred from homology"/>
<feature type="region of interest" description="Disordered" evidence="3">
    <location>
        <begin position="279"/>
        <end position="321"/>
    </location>
</feature>
<dbReference type="InterPro" id="IPR016163">
    <property type="entry name" value="Ald_DH_C"/>
</dbReference>